<evidence type="ECO:0000313" key="1">
    <source>
        <dbReference type="EMBL" id="EFC89504.1"/>
    </source>
</evidence>
<dbReference type="AlphaFoldDB" id="D2ZTI4"/>
<sequence length="45" mass="5245">MGRLYTFGARLNRDGGHLKGGRVETALFRRPLQFLSHSRYAIIRR</sequence>
<gene>
    <name evidence="1" type="ORF">NEIMUCOT_03920</name>
</gene>
<name>D2ZTI4_NEIM2</name>
<protein>
    <submittedName>
        <fullName evidence="1">Uncharacterized protein</fullName>
    </submittedName>
</protein>
<comment type="caution">
    <text evidence="1">The sequence shown here is derived from an EMBL/GenBank/DDBJ whole genome shotgun (WGS) entry which is preliminary data.</text>
</comment>
<dbReference type="EMBL" id="ACDX02000002">
    <property type="protein sequence ID" value="EFC89504.1"/>
    <property type="molecule type" value="Genomic_DNA"/>
</dbReference>
<dbReference type="STRING" id="546266.NEIMUCOT_03920"/>
<reference evidence="1 2" key="1">
    <citation type="submission" date="2009-10" db="EMBL/GenBank/DDBJ databases">
        <authorList>
            <person name="Weinstock G."/>
            <person name="Sodergren E."/>
            <person name="Clifton S."/>
            <person name="Fulton L."/>
            <person name="Fulton B."/>
            <person name="Courtney L."/>
            <person name="Fronick C."/>
            <person name="Harrison M."/>
            <person name="Strong C."/>
            <person name="Farmer C."/>
            <person name="Delahaunty K."/>
            <person name="Markovic C."/>
            <person name="Hall O."/>
            <person name="Minx P."/>
            <person name="Tomlinson C."/>
            <person name="Mitreva M."/>
            <person name="Nelson J."/>
            <person name="Hou S."/>
            <person name="Wollam A."/>
            <person name="Pepin K.H."/>
            <person name="Johnson M."/>
            <person name="Bhonagiri V."/>
            <person name="Nash W.E."/>
            <person name="Warren W."/>
            <person name="Chinwalla A."/>
            <person name="Mardis E.R."/>
            <person name="Wilson R.K."/>
        </authorList>
    </citation>
    <scope>NUCLEOTIDE SEQUENCE [LARGE SCALE GENOMIC DNA]</scope>
    <source>
        <strain evidence="2">ATCC 25996 / DSM 4631 / NCTC 10774 / M26</strain>
    </source>
</reference>
<proteinExistence type="predicted"/>
<dbReference type="Proteomes" id="UP000003344">
    <property type="component" value="Unassembled WGS sequence"/>
</dbReference>
<accession>D2ZTI4</accession>
<organism evidence="1 2">
    <name type="scientific">Neisseria mucosa (strain ATCC 25996 / DSM 4631 / NCTC 10774 / M26)</name>
    <dbReference type="NCBI Taxonomy" id="546266"/>
    <lineage>
        <taxon>Bacteria</taxon>
        <taxon>Pseudomonadati</taxon>
        <taxon>Pseudomonadota</taxon>
        <taxon>Betaproteobacteria</taxon>
        <taxon>Neisseriales</taxon>
        <taxon>Neisseriaceae</taxon>
        <taxon>Neisseria</taxon>
    </lineage>
</organism>
<evidence type="ECO:0000313" key="2">
    <source>
        <dbReference type="Proteomes" id="UP000003344"/>
    </source>
</evidence>